<dbReference type="RefSeq" id="XP_025832872.1">
    <property type="nucleotide sequence ID" value="XM_025977087.1"/>
</dbReference>
<evidence type="ECO:0000256" key="2">
    <source>
        <dbReference type="ARBA" id="ARBA00010701"/>
    </source>
</evidence>
<dbReference type="Pfam" id="PF00151">
    <property type="entry name" value="Lipase"/>
    <property type="match status" value="1"/>
</dbReference>
<dbReference type="GeneID" id="108742815"/>
<feature type="domain" description="Lipase" evidence="6">
    <location>
        <begin position="50"/>
        <end position="346"/>
    </location>
</feature>
<dbReference type="InterPro" id="IPR033906">
    <property type="entry name" value="Lipase_N"/>
</dbReference>
<proteinExistence type="inferred from homology"/>
<evidence type="ECO:0000256" key="3">
    <source>
        <dbReference type="ARBA" id="ARBA00022525"/>
    </source>
</evidence>
<dbReference type="Gene3D" id="3.40.50.1820">
    <property type="entry name" value="alpha/beta hydrolase"/>
    <property type="match status" value="1"/>
</dbReference>
<dbReference type="GO" id="GO:0005615">
    <property type="term" value="C:extracellular space"/>
    <property type="evidence" value="ECO:0007669"/>
    <property type="project" value="TreeGrafter"/>
</dbReference>
<evidence type="ECO:0000256" key="5">
    <source>
        <dbReference type="SAM" id="MobiDB-lite"/>
    </source>
</evidence>
<comment type="subcellular location">
    <subcellularLocation>
        <location evidence="1">Secreted</location>
    </subcellularLocation>
</comment>
<evidence type="ECO:0000259" key="6">
    <source>
        <dbReference type="Pfam" id="PF00151"/>
    </source>
</evidence>
<dbReference type="GO" id="GO:0017171">
    <property type="term" value="F:serine hydrolase activity"/>
    <property type="evidence" value="ECO:0007669"/>
    <property type="project" value="TreeGrafter"/>
</dbReference>
<evidence type="ECO:0000256" key="4">
    <source>
        <dbReference type="RuleBase" id="RU004262"/>
    </source>
</evidence>
<keyword evidence="3" id="KW-0964">Secreted</keyword>
<dbReference type="Proteomes" id="UP000192223">
    <property type="component" value="Unplaced"/>
</dbReference>
<dbReference type="InterPro" id="IPR013818">
    <property type="entry name" value="Lipase"/>
</dbReference>
<dbReference type="SUPFAM" id="SSF53474">
    <property type="entry name" value="alpha/beta-Hydrolases"/>
    <property type="match status" value="1"/>
</dbReference>
<dbReference type="OrthoDB" id="6755582at2759"/>
<dbReference type="GO" id="GO:0016298">
    <property type="term" value="F:lipase activity"/>
    <property type="evidence" value="ECO:0007669"/>
    <property type="project" value="InterPro"/>
</dbReference>
<reference evidence="8" key="1">
    <citation type="submission" date="2025-08" db="UniProtKB">
        <authorList>
            <consortium name="RefSeq"/>
        </authorList>
    </citation>
    <scope>IDENTIFICATION</scope>
    <source>
        <tissue evidence="8">Entire body</tissue>
    </source>
</reference>
<evidence type="ECO:0000256" key="1">
    <source>
        <dbReference type="ARBA" id="ARBA00004613"/>
    </source>
</evidence>
<dbReference type="InterPro" id="IPR029058">
    <property type="entry name" value="AB_hydrolase_fold"/>
</dbReference>
<comment type="similarity">
    <text evidence="2 4">Belongs to the AB hydrolase superfamily. Lipase family.</text>
</comment>
<feature type="region of interest" description="Disordered" evidence="5">
    <location>
        <begin position="343"/>
        <end position="367"/>
    </location>
</feature>
<protein>
    <submittedName>
        <fullName evidence="8">Pancreatic triacylglycerol lipase-like isoform X2</fullName>
    </submittedName>
</protein>
<evidence type="ECO:0000313" key="7">
    <source>
        <dbReference type="Proteomes" id="UP000192223"/>
    </source>
</evidence>
<dbReference type="InterPro" id="IPR000734">
    <property type="entry name" value="TAG_lipase"/>
</dbReference>
<gene>
    <name evidence="8" type="primary">LOC108742815</name>
</gene>
<sequence length="367" mass="41648">MYRANTKLLVVISCLTTFELKLNIRLLNKIIEDILSIVYGVEIFEKTACSSVKDHHIKIYLSTSWTPEKEYILTPSNLDNLTHFNISLETKFLTHGWLSGAKVDWLINMRDAYLENGQYNVLTLGWEEYAVGRYSYSKCFLNKVAERVGHFLYDLKQITSLNLNEIHLIGHSLGAHLFALASQTTFRLTGGQKIGRITGLDPAGPMFCQPHLQKADKRLSEDDALYVDIIHTNGGEFGCRQTIGHADFFPNCGTKQPGCSEFSIRLIDIANTFNRFFDSIMCSHGRSHQMWIESIINNGFIAQRCNHCSLFEMGLCDTSYITFMGDVLSEDAIGKFYLSTSDKSPYSTRNNPQTNKFTSFNFDTGQK</sequence>
<dbReference type="PANTHER" id="PTHR11610:SF173">
    <property type="entry name" value="LIPASE DOMAIN-CONTAINING PROTEIN-RELATED"/>
    <property type="match status" value="1"/>
</dbReference>
<dbReference type="AlphaFoldDB" id="A0A7F5RA81"/>
<organism evidence="7 8">
    <name type="scientific">Agrilus planipennis</name>
    <name type="common">Emerald ash borer</name>
    <name type="synonym">Agrilus marcopoli</name>
    <dbReference type="NCBI Taxonomy" id="224129"/>
    <lineage>
        <taxon>Eukaryota</taxon>
        <taxon>Metazoa</taxon>
        <taxon>Ecdysozoa</taxon>
        <taxon>Arthropoda</taxon>
        <taxon>Hexapoda</taxon>
        <taxon>Insecta</taxon>
        <taxon>Pterygota</taxon>
        <taxon>Neoptera</taxon>
        <taxon>Endopterygota</taxon>
        <taxon>Coleoptera</taxon>
        <taxon>Polyphaga</taxon>
        <taxon>Elateriformia</taxon>
        <taxon>Buprestoidea</taxon>
        <taxon>Buprestidae</taxon>
        <taxon>Agrilinae</taxon>
        <taxon>Agrilus</taxon>
    </lineage>
</organism>
<dbReference type="PANTHER" id="PTHR11610">
    <property type="entry name" value="LIPASE"/>
    <property type="match status" value="1"/>
</dbReference>
<dbReference type="CDD" id="cd00707">
    <property type="entry name" value="Pancreat_lipase_like"/>
    <property type="match status" value="1"/>
</dbReference>
<dbReference type="PRINTS" id="PR00821">
    <property type="entry name" value="TAGLIPASE"/>
</dbReference>
<keyword evidence="7" id="KW-1185">Reference proteome</keyword>
<dbReference type="GO" id="GO:0016042">
    <property type="term" value="P:lipid catabolic process"/>
    <property type="evidence" value="ECO:0007669"/>
    <property type="project" value="TreeGrafter"/>
</dbReference>
<evidence type="ECO:0000313" key="8">
    <source>
        <dbReference type="RefSeq" id="XP_025832872.1"/>
    </source>
</evidence>
<accession>A0A7F5RA81</accession>
<name>A0A7F5RA81_AGRPL</name>